<accession>A0ABR3VTL1</accession>
<feature type="domain" description="Carboxylesterase type B" evidence="2">
    <location>
        <begin position="55"/>
        <end position="99"/>
    </location>
</feature>
<evidence type="ECO:0000313" key="4">
    <source>
        <dbReference type="Proteomes" id="UP001586593"/>
    </source>
</evidence>
<organism evidence="3 4">
    <name type="scientific">Phialemonium thermophilum</name>
    <dbReference type="NCBI Taxonomy" id="223376"/>
    <lineage>
        <taxon>Eukaryota</taxon>
        <taxon>Fungi</taxon>
        <taxon>Dikarya</taxon>
        <taxon>Ascomycota</taxon>
        <taxon>Pezizomycotina</taxon>
        <taxon>Sordariomycetes</taxon>
        <taxon>Sordariomycetidae</taxon>
        <taxon>Cephalothecales</taxon>
        <taxon>Cephalothecaceae</taxon>
        <taxon>Phialemonium</taxon>
    </lineage>
</organism>
<dbReference type="InterPro" id="IPR029058">
    <property type="entry name" value="AB_hydrolase_fold"/>
</dbReference>
<evidence type="ECO:0000259" key="2">
    <source>
        <dbReference type="Pfam" id="PF00135"/>
    </source>
</evidence>
<proteinExistence type="predicted"/>
<comment type="caution">
    <text evidence="3">The sequence shown here is derived from an EMBL/GenBank/DDBJ whole genome shotgun (WGS) entry which is preliminary data.</text>
</comment>
<dbReference type="Proteomes" id="UP001586593">
    <property type="component" value="Unassembled WGS sequence"/>
</dbReference>
<keyword evidence="1" id="KW-0732">Signal</keyword>
<feature type="chain" id="PRO_5045084237" description="Carboxylesterase type B domain-containing protein" evidence="1">
    <location>
        <begin position="24"/>
        <end position="142"/>
    </location>
</feature>
<name>A0ABR3VTL1_9PEZI</name>
<dbReference type="Gene3D" id="3.40.50.1820">
    <property type="entry name" value="alpha/beta hydrolase"/>
    <property type="match status" value="1"/>
</dbReference>
<reference evidence="3 4" key="1">
    <citation type="journal article" date="2024" name="Commun. Biol.">
        <title>Comparative genomic analysis of thermophilic fungi reveals convergent evolutionary adaptations and gene losses.</title>
        <authorList>
            <person name="Steindorff A.S."/>
            <person name="Aguilar-Pontes M.V."/>
            <person name="Robinson A.J."/>
            <person name="Andreopoulos B."/>
            <person name="LaButti K."/>
            <person name="Kuo A."/>
            <person name="Mondo S."/>
            <person name="Riley R."/>
            <person name="Otillar R."/>
            <person name="Haridas S."/>
            <person name="Lipzen A."/>
            <person name="Grimwood J."/>
            <person name="Schmutz J."/>
            <person name="Clum A."/>
            <person name="Reid I.D."/>
            <person name="Moisan M.C."/>
            <person name="Butler G."/>
            <person name="Nguyen T.T.M."/>
            <person name="Dewar K."/>
            <person name="Conant G."/>
            <person name="Drula E."/>
            <person name="Henrissat B."/>
            <person name="Hansel C."/>
            <person name="Singer S."/>
            <person name="Hutchinson M.I."/>
            <person name="de Vries R.P."/>
            <person name="Natvig D.O."/>
            <person name="Powell A.J."/>
            <person name="Tsang A."/>
            <person name="Grigoriev I.V."/>
        </authorList>
    </citation>
    <scope>NUCLEOTIDE SEQUENCE [LARGE SCALE GENOMIC DNA]</scope>
    <source>
        <strain evidence="3 4">ATCC 24622</strain>
    </source>
</reference>
<evidence type="ECO:0000313" key="3">
    <source>
        <dbReference type="EMBL" id="KAL1844996.1"/>
    </source>
</evidence>
<sequence length="142" mass="14764">MKQTLPGSFVAAAILAVVSQVAAAPTPAQVLEERAAKVTVPLAPSSTVVGSSLLGVETFRGIPYALPPTGPLRLKPPVRLNTSLGTFDATRPDPTCPQMLFSNAGGNLITDFLGEVLDTPLFQTLQERSYPSCSGSLAVASR</sequence>
<dbReference type="EMBL" id="JAZHXJ010001328">
    <property type="protein sequence ID" value="KAL1844996.1"/>
    <property type="molecule type" value="Genomic_DNA"/>
</dbReference>
<feature type="signal peptide" evidence="1">
    <location>
        <begin position="1"/>
        <end position="23"/>
    </location>
</feature>
<protein>
    <recommendedName>
        <fullName evidence="2">Carboxylesterase type B domain-containing protein</fullName>
    </recommendedName>
</protein>
<keyword evidence="4" id="KW-1185">Reference proteome</keyword>
<dbReference type="InterPro" id="IPR002018">
    <property type="entry name" value="CarbesteraseB"/>
</dbReference>
<evidence type="ECO:0000256" key="1">
    <source>
        <dbReference type="SAM" id="SignalP"/>
    </source>
</evidence>
<dbReference type="Pfam" id="PF00135">
    <property type="entry name" value="COesterase"/>
    <property type="match status" value="1"/>
</dbReference>
<gene>
    <name evidence="3" type="ORF">VTK73DRAFT_1360</name>
</gene>
<dbReference type="SUPFAM" id="SSF53474">
    <property type="entry name" value="alpha/beta-Hydrolases"/>
    <property type="match status" value="1"/>
</dbReference>